<keyword evidence="1" id="KW-0472">Membrane</keyword>
<dbReference type="Gene3D" id="3.40.50.300">
    <property type="entry name" value="P-loop containing nucleotide triphosphate hydrolases"/>
    <property type="match status" value="1"/>
</dbReference>
<dbReference type="SUPFAM" id="SSF52540">
    <property type="entry name" value="P-loop containing nucleoside triphosphate hydrolases"/>
    <property type="match status" value="1"/>
</dbReference>
<dbReference type="PANTHER" id="PTHR36978:SF3">
    <property type="entry name" value="P-LOOP CONTAINING NUCLEOSIDE TRIPHOSPHATE HYDROLASE PROTEIN"/>
    <property type="match status" value="1"/>
</dbReference>
<dbReference type="EMBL" id="JAXOVC010000006">
    <property type="protein sequence ID" value="KAK4500190.1"/>
    <property type="molecule type" value="Genomic_DNA"/>
</dbReference>
<dbReference type="InterPro" id="IPR027417">
    <property type="entry name" value="P-loop_NTPase"/>
</dbReference>
<evidence type="ECO:0000313" key="2">
    <source>
        <dbReference type="EMBL" id="KAK4500190.1"/>
    </source>
</evidence>
<reference evidence="2 3" key="1">
    <citation type="journal article" date="2023" name="G3 (Bethesda)">
        <title>A chromosome-level genome assembly of Zasmidium syzygii isolated from banana leaves.</title>
        <authorList>
            <person name="van Westerhoven A.C."/>
            <person name="Mehrabi R."/>
            <person name="Talebi R."/>
            <person name="Steentjes M.B.F."/>
            <person name="Corcolon B."/>
            <person name="Chong P.A."/>
            <person name="Kema G.H.J."/>
            <person name="Seidl M.F."/>
        </authorList>
    </citation>
    <scope>NUCLEOTIDE SEQUENCE [LARGE SCALE GENOMIC DNA]</scope>
    <source>
        <strain evidence="2 3">P124</strain>
    </source>
</reference>
<keyword evidence="1" id="KW-0812">Transmembrane</keyword>
<name>A0ABR0EGC3_ZASCE</name>
<evidence type="ECO:0000256" key="1">
    <source>
        <dbReference type="SAM" id="Phobius"/>
    </source>
</evidence>
<dbReference type="Pfam" id="PF17784">
    <property type="entry name" value="Sulfotransfer_4"/>
    <property type="match status" value="1"/>
</dbReference>
<dbReference type="InterPro" id="IPR040632">
    <property type="entry name" value="Sulfotransfer_4"/>
</dbReference>
<dbReference type="Proteomes" id="UP001305779">
    <property type="component" value="Unassembled WGS sequence"/>
</dbReference>
<comment type="caution">
    <text evidence="2">The sequence shown here is derived from an EMBL/GenBank/DDBJ whole genome shotgun (WGS) entry which is preliminary data.</text>
</comment>
<sequence length="283" mass="32001">MESVTSALDDKMRFLNDTQTIPSDTTSKGLQVIAAGQWRCATSSLQLAFEQILDPPLAPSMHGAYLMPHPERIHALNRATQEKDKRKRQAILREIYTGYNASSDWPGFVFLGDLLDMYPDCKVILNKRKTAESWATSTQTSLAFFSTPLYALLTLPLPLPRAHHALYTHFKTLAANRYGVPPTTKGIFSTQCYNAHNQWVHVTCAARGKKVLEWEPEDGWQPLCEFLGRKVPHGMEFPRLNEGEEIRKLKGVLVRQGLVAWGKLLGAALVIVGLAWMLWTRWR</sequence>
<accession>A0ABR0EGC3</accession>
<gene>
    <name evidence="2" type="ORF">PRZ48_008376</name>
</gene>
<protein>
    <submittedName>
        <fullName evidence="2">Uncharacterized protein</fullName>
    </submittedName>
</protein>
<keyword evidence="1" id="KW-1133">Transmembrane helix</keyword>
<evidence type="ECO:0000313" key="3">
    <source>
        <dbReference type="Proteomes" id="UP001305779"/>
    </source>
</evidence>
<feature type="transmembrane region" description="Helical" evidence="1">
    <location>
        <begin position="258"/>
        <end position="279"/>
    </location>
</feature>
<dbReference type="PANTHER" id="PTHR36978">
    <property type="entry name" value="P-LOOP CONTAINING NUCLEOTIDE TRIPHOSPHATE HYDROLASE"/>
    <property type="match status" value="1"/>
</dbReference>
<keyword evidence="3" id="KW-1185">Reference proteome</keyword>
<proteinExistence type="predicted"/>
<organism evidence="2 3">
    <name type="scientific">Zasmidium cellare</name>
    <name type="common">Wine cellar mold</name>
    <name type="synonym">Racodium cellare</name>
    <dbReference type="NCBI Taxonomy" id="395010"/>
    <lineage>
        <taxon>Eukaryota</taxon>
        <taxon>Fungi</taxon>
        <taxon>Dikarya</taxon>
        <taxon>Ascomycota</taxon>
        <taxon>Pezizomycotina</taxon>
        <taxon>Dothideomycetes</taxon>
        <taxon>Dothideomycetidae</taxon>
        <taxon>Mycosphaerellales</taxon>
        <taxon>Mycosphaerellaceae</taxon>
        <taxon>Zasmidium</taxon>
    </lineage>
</organism>